<reference evidence="10" key="1">
    <citation type="submission" date="2018-02" db="EMBL/GenBank/DDBJ databases">
        <authorList>
            <person name="Hornung B."/>
        </authorList>
    </citation>
    <scope>NUCLEOTIDE SEQUENCE [LARGE SCALE GENOMIC DNA]</scope>
</reference>
<evidence type="ECO:0000313" key="9">
    <source>
        <dbReference type="EMBL" id="SPF67217.1"/>
    </source>
</evidence>
<evidence type="ECO:0000256" key="1">
    <source>
        <dbReference type="ARBA" id="ARBA00004811"/>
    </source>
</evidence>
<feature type="binding site" evidence="7">
    <location>
        <position position="388"/>
    </location>
    <ligand>
        <name>phosphoenolpyruvate</name>
        <dbReference type="ChEBI" id="CHEBI:58702"/>
    </ligand>
</feature>
<keyword evidence="5 7" id="KW-0057">Aromatic amino acid biosynthesis</keyword>
<feature type="binding site" evidence="7">
    <location>
        <position position="215"/>
    </location>
    <ligand>
        <name>3-phosphoshikimate</name>
        <dbReference type="ChEBI" id="CHEBI:145989"/>
    </ligand>
</feature>
<feature type="binding site" evidence="7">
    <location>
        <position position="78"/>
    </location>
    <ligand>
        <name>3-phosphoshikimate</name>
        <dbReference type="ChEBI" id="CHEBI:145989"/>
    </ligand>
</feature>
<name>A0A375HXH1_9ACTN</name>
<feature type="binding site" evidence="7">
    <location>
        <position position="215"/>
    </location>
    <ligand>
        <name>phosphoenolpyruvate</name>
        <dbReference type="ChEBI" id="CHEBI:58702"/>
    </ligand>
</feature>
<gene>
    <name evidence="7" type="primary">aroA</name>
    <name evidence="9" type="ORF">PROPJV5_0228</name>
</gene>
<evidence type="ECO:0000256" key="3">
    <source>
        <dbReference type="ARBA" id="ARBA00022605"/>
    </source>
</evidence>
<dbReference type="InterPro" id="IPR023193">
    <property type="entry name" value="EPSP_synthase_CS"/>
</dbReference>
<dbReference type="EC" id="2.5.1.19" evidence="7"/>
<feature type="binding site" evidence="7">
    <location>
        <position position="242"/>
    </location>
    <ligand>
        <name>3-phosphoshikimate</name>
        <dbReference type="ChEBI" id="CHEBI:145989"/>
    </ligand>
</feature>
<keyword evidence="4 7" id="KW-0808">Transferase</keyword>
<comment type="subunit">
    <text evidence="7">Monomer.</text>
</comment>
<comment type="caution">
    <text evidence="7">Lacks conserved residue(s) required for the propagation of feature annotation.</text>
</comment>
<dbReference type="AlphaFoldDB" id="A0A375HXH1"/>
<dbReference type="InterPro" id="IPR001986">
    <property type="entry name" value="Enolpyruvate_Tfrase_dom"/>
</dbReference>
<dbReference type="EMBL" id="OMOH01000001">
    <property type="protein sequence ID" value="SPF67217.1"/>
    <property type="molecule type" value="Genomic_DNA"/>
</dbReference>
<keyword evidence="7" id="KW-0963">Cytoplasm</keyword>
<dbReference type="PANTHER" id="PTHR21090:SF5">
    <property type="entry name" value="PENTAFUNCTIONAL AROM POLYPEPTIDE"/>
    <property type="match status" value="1"/>
</dbReference>
<comment type="subcellular location">
    <subcellularLocation>
        <location evidence="7">Cytoplasm</location>
    </subcellularLocation>
</comment>
<dbReference type="PROSITE" id="PS00104">
    <property type="entry name" value="EPSP_SYNTHASE_1"/>
    <property type="match status" value="1"/>
</dbReference>
<feature type="binding site" evidence="7">
    <location>
        <position position="384"/>
    </location>
    <ligand>
        <name>3-phosphoshikimate</name>
        <dbReference type="ChEBI" id="CHEBI:145989"/>
    </ligand>
</feature>
<proteinExistence type="inferred from homology"/>
<feature type="binding site" evidence="7">
    <location>
        <position position="170"/>
    </location>
    <ligand>
        <name>phosphoenolpyruvate</name>
        <dbReference type="ChEBI" id="CHEBI:58702"/>
    </ligand>
</feature>
<dbReference type="InterPro" id="IPR006264">
    <property type="entry name" value="EPSP_synthase"/>
</dbReference>
<feature type="binding site" evidence="7">
    <location>
        <position position="73"/>
    </location>
    <ligand>
        <name>phosphoenolpyruvate</name>
        <dbReference type="ChEBI" id="CHEBI:58702"/>
    </ligand>
</feature>
<comment type="similarity">
    <text evidence="2 7">Belongs to the EPSP synthase family.</text>
</comment>
<feature type="domain" description="Enolpyruvate transferase" evidence="8">
    <location>
        <begin position="59"/>
        <end position="471"/>
    </location>
</feature>
<dbReference type="GO" id="GO:0005737">
    <property type="term" value="C:cytoplasm"/>
    <property type="evidence" value="ECO:0007669"/>
    <property type="project" value="UniProtKB-SubCell"/>
</dbReference>
<feature type="binding site" evidence="7">
    <location>
        <position position="74"/>
    </location>
    <ligand>
        <name>3-phosphoshikimate</name>
        <dbReference type="ChEBI" id="CHEBI:145989"/>
    </ligand>
</feature>
<feature type="binding site" evidence="7">
    <location>
        <position position="214"/>
    </location>
    <ligand>
        <name>3-phosphoshikimate</name>
        <dbReference type="ChEBI" id="CHEBI:145989"/>
    </ligand>
</feature>
<keyword evidence="3 7" id="KW-0028">Amino-acid biosynthesis</keyword>
<dbReference type="PROSITE" id="PS00885">
    <property type="entry name" value="EPSP_SYNTHASE_2"/>
    <property type="match status" value="1"/>
</dbReference>
<feature type="binding site" evidence="7">
    <location>
        <position position="357"/>
    </location>
    <ligand>
        <name>3-phosphoshikimate</name>
        <dbReference type="ChEBI" id="CHEBI:145989"/>
    </ligand>
</feature>
<evidence type="ECO:0000256" key="2">
    <source>
        <dbReference type="ARBA" id="ARBA00009948"/>
    </source>
</evidence>
<evidence type="ECO:0000256" key="7">
    <source>
        <dbReference type="HAMAP-Rule" id="MF_00210"/>
    </source>
</evidence>
<dbReference type="SUPFAM" id="SSF55205">
    <property type="entry name" value="EPT/RTPC-like"/>
    <property type="match status" value="1"/>
</dbReference>
<evidence type="ECO:0000256" key="5">
    <source>
        <dbReference type="ARBA" id="ARBA00023141"/>
    </source>
</evidence>
<feature type="binding site" evidence="7">
    <location>
        <position position="213"/>
    </location>
    <ligand>
        <name>3-phosphoshikimate</name>
        <dbReference type="ChEBI" id="CHEBI:145989"/>
    </ligand>
</feature>
<evidence type="ECO:0000259" key="8">
    <source>
        <dbReference type="Pfam" id="PF00275"/>
    </source>
</evidence>
<dbReference type="InterPro" id="IPR013792">
    <property type="entry name" value="RNA3'P_cycl/enolpyr_Trfase_a/b"/>
</dbReference>
<dbReference type="FunFam" id="3.65.10.10:FF:000011">
    <property type="entry name" value="3-phosphoshikimate 1-carboxyvinyltransferase"/>
    <property type="match status" value="1"/>
</dbReference>
<dbReference type="InterPro" id="IPR036968">
    <property type="entry name" value="Enolpyruvate_Tfrase_sf"/>
</dbReference>
<accession>A0A375HXH1</accession>
<evidence type="ECO:0000313" key="10">
    <source>
        <dbReference type="Proteomes" id="UP000265962"/>
    </source>
</evidence>
<dbReference type="HAMAP" id="MF_00210">
    <property type="entry name" value="EPSP_synth"/>
    <property type="match status" value="1"/>
</dbReference>
<dbReference type="GO" id="GO:0009073">
    <property type="term" value="P:aromatic amino acid family biosynthetic process"/>
    <property type="evidence" value="ECO:0007669"/>
    <property type="project" value="UniProtKB-KW"/>
</dbReference>
<comment type="function">
    <text evidence="7">Catalyzes the transfer of the enolpyruvyl moiety of phosphoenolpyruvate (PEP) to the 5-hydroxyl of shikimate-3-phosphate (S3P) to produce enolpyruvyl shikimate-3-phosphate and inorganic phosphate.</text>
</comment>
<dbReference type="NCBIfam" id="TIGR01356">
    <property type="entry name" value="aroA"/>
    <property type="match status" value="1"/>
</dbReference>
<organism evidence="9 10">
    <name type="scientific">Propionibacterium ruminifibrarum</name>
    <dbReference type="NCBI Taxonomy" id="1962131"/>
    <lineage>
        <taxon>Bacteria</taxon>
        <taxon>Bacillati</taxon>
        <taxon>Actinomycetota</taxon>
        <taxon>Actinomycetes</taxon>
        <taxon>Propionibacteriales</taxon>
        <taxon>Propionibacteriaceae</taxon>
        <taxon>Propionibacterium</taxon>
    </lineage>
</organism>
<evidence type="ECO:0000256" key="6">
    <source>
        <dbReference type="ARBA" id="ARBA00044633"/>
    </source>
</evidence>
<protein>
    <recommendedName>
        <fullName evidence="7">3-phosphoshikimate 1-carboxyvinyltransferase</fullName>
        <ecNumber evidence="7">2.5.1.19</ecNumber>
    </recommendedName>
    <alternativeName>
        <fullName evidence="7">5-enolpyruvylshikimate-3-phosphate synthase</fullName>
        <shortName evidence="7">EPSP synthase</shortName>
        <shortName evidence="7">EPSPS</shortName>
    </alternativeName>
</protein>
<dbReference type="Gene3D" id="3.65.10.10">
    <property type="entry name" value="Enolpyruvate transferase domain"/>
    <property type="match status" value="2"/>
</dbReference>
<evidence type="ECO:0000256" key="4">
    <source>
        <dbReference type="ARBA" id="ARBA00022679"/>
    </source>
</evidence>
<dbReference type="GO" id="GO:0008652">
    <property type="term" value="P:amino acid biosynthetic process"/>
    <property type="evidence" value="ECO:0007669"/>
    <property type="project" value="UniProtKB-KW"/>
</dbReference>
<dbReference type="CDD" id="cd01556">
    <property type="entry name" value="EPSP_synthase"/>
    <property type="match status" value="1"/>
</dbReference>
<dbReference type="PANTHER" id="PTHR21090">
    <property type="entry name" value="AROM/DEHYDROQUINATE SYNTHASE"/>
    <property type="match status" value="1"/>
</dbReference>
<comment type="pathway">
    <text evidence="1 7">Metabolic intermediate biosynthesis; chorismate biosynthesis; chorismate from D-erythrose 4-phosphate and phosphoenolpyruvate: step 6/7.</text>
</comment>
<feature type="active site" description="Proton acceptor" evidence="7">
    <location>
        <position position="357"/>
    </location>
</feature>
<feature type="binding site" evidence="7">
    <location>
        <position position="438"/>
    </location>
    <ligand>
        <name>phosphoenolpyruvate</name>
        <dbReference type="ChEBI" id="CHEBI:58702"/>
    </ligand>
</feature>
<feature type="binding site" evidence="7">
    <location>
        <position position="142"/>
    </location>
    <ligand>
        <name>phosphoenolpyruvate</name>
        <dbReference type="ChEBI" id="CHEBI:58702"/>
    </ligand>
</feature>
<dbReference type="GO" id="GO:0003866">
    <property type="term" value="F:3-phosphoshikimate 1-carboxyvinyltransferase activity"/>
    <property type="evidence" value="ECO:0007669"/>
    <property type="project" value="UniProtKB-UniRule"/>
</dbReference>
<feature type="binding site" evidence="7">
    <location>
        <position position="73"/>
    </location>
    <ligand>
        <name>3-phosphoshikimate</name>
        <dbReference type="ChEBI" id="CHEBI:145989"/>
    </ligand>
</feature>
<dbReference type="GO" id="GO:0009423">
    <property type="term" value="P:chorismate biosynthetic process"/>
    <property type="evidence" value="ECO:0007669"/>
    <property type="project" value="UniProtKB-UniRule"/>
</dbReference>
<feature type="binding site" evidence="7">
    <location>
        <position position="463"/>
    </location>
    <ligand>
        <name>phosphoenolpyruvate</name>
        <dbReference type="ChEBI" id="CHEBI:58702"/>
    </ligand>
</feature>
<sequence length="479" mass="49349">MRHGIPTGRVIVDPTRCPNAAGRRTTVVTRLATLGVMDDSATWTRAAGSDGAGWPAPYPGRALHATVEVPGSKSESNRALVLAALSDGPSTLSGLLDARDTRLMAAALRSLGTTVETTGSTCRVTPGPLHAATRPIDCGLAGTVMRFVPPVAALAGGCSSFTGDERAGERPLAPLLEGLRQLGACIDADAVPFTLDAGTGLKGGTVRIDASSSSQFVSGLMLAGARFERGLDIVHVGSAVPSAPHIAMTIDMAARHGVRIETLETGHHWRVHSGVITARDDRIEPDLTNAAVFLAAGVLTGGTVSIAGWPRRSTQPGAVIGSVLARMGATVIEAPDGLGASAVSLRGARLDLHEASELTPVAAALAVAAHGSTTITGVGHIRGHETDRIKAIVTELNRLGVPAGELPDGLTITGMAGHLDRLHPSEGDGLFACHADHRMAHLGALMGLVIPGVRLDDVGCTSKTMPDFTRRWDTMAGTR</sequence>
<comment type="catalytic activity">
    <reaction evidence="6">
        <text>3-phosphoshikimate + phosphoenolpyruvate = 5-O-(1-carboxyvinyl)-3-phosphoshikimate + phosphate</text>
        <dbReference type="Rhea" id="RHEA:21256"/>
        <dbReference type="ChEBI" id="CHEBI:43474"/>
        <dbReference type="ChEBI" id="CHEBI:57701"/>
        <dbReference type="ChEBI" id="CHEBI:58702"/>
        <dbReference type="ChEBI" id="CHEBI:145989"/>
        <dbReference type="EC" id="2.5.1.19"/>
    </reaction>
    <physiologicalReaction direction="left-to-right" evidence="6">
        <dbReference type="Rhea" id="RHEA:21257"/>
    </physiologicalReaction>
</comment>
<dbReference type="UniPathway" id="UPA00053">
    <property type="reaction ID" value="UER00089"/>
</dbReference>
<dbReference type="Pfam" id="PF00275">
    <property type="entry name" value="EPSP_synthase"/>
    <property type="match status" value="1"/>
</dbReference>
<dbReference type="PIRSF" id="PIRSF000505">
    <property type="entry name" value="EPSPS"/>
    <property type="match status" value="1"/>
</dbReference>
<dbReference type="Proteomes" id="UP000265962">
    <property type="component" value="Unassembled WGS sequence"/>
</dbReference>
<keyword evidence="10" id="KW-1185">Reference proteome</keyword>